<dbReference type="SUPFAM" id="SSF90123">
    <property type="entry name" value="ABC transporter transmembrane region"/>
    <property type="match status" value="1"/>
</dbReference>
<feature type="domain" description="ABC transporter" evidence="11">
    <location>
        <begin position="475"/>
        <end position="710"/>
    </location>
</feature>
<accession>A0ABS5ZHJ8</accession>
<dbReference type="InterPro" id="IPR017871">
    <property type="entry name" value="ABC_transporter-like_CS"/>
</dbReference>
<evidence type="ECO:0000256" key="1">
    <source>
        <dbReference type="ARBA" id="ARBA00004651"/>
    </source>
</evidence>
<dbReference type="SUPFAM" id="SSF52540">
    <property type="entry name" value="P-loop containing nucleoside triphosphate hydrolases"/>
    <property type="match status" value="1"/>
</dbReference>
<organism evidence="14 15">
    <name type="scientific">Zooshikella harenae</name>
    <dbReference type="NCBI Taxonomy" id="2827238"/>
    <lineage>
        <taxon>Bacteria</taxon>
        <taxon>Pseudomonadati</taxon>
        <taxon>Pseudomonadota</taxon>
        <taxon>Gammaproteobacteria</taxon>
        <taxon>Oceanospirillales</taxon>
        <taxon>Zooshikellaceae</taxon>
        <taxon>Zooshikella</taxon>
    </lineage>
</organism>
<dbReference type="Pfam" id="PF03412">
    <property type="entry name" value="Peptidase_C39"/>
    <property type="match status" value="1"/>
</dbReference>
<dbReference type="PROSITE" id="PS50990">
    <property type="entry name" value="PEPTIDASE_C39"/>
    <property type="match status" value="1"/>
</dbReference>
<dbReference type="InterPro" id="IPR003593">
    <property type="entry name" value="AAA+_ATPase"/>
</dbReference>
<reference evidence="14 15" key="1">
    <citation type="submission" date="2021-04" db="EMBL/GenBank/DDBJ databases">
        <authorList>
            <person name="Pira H."/>
            <person name="Risdian C."/>
            <person name="Wink J."/>
        </authorList>
    </citation>
    <scope>NUCLEOTIDE SEQUENCE [LARGE SCALE GENOMIC DNA]</scope>
    <source>
        <strain evidence="14 15">WH53</strain>
    </source>
</reference>
<dbReference type="CDD" id="cd18588">
    <property type="entry name" value="ABC_6TM_CyaB_HlyB_like"/>
    <property type="match status" value="1"/>
</dbReference>
<dbReference type="Gene3D" id="3.40.50.300">
    <property type="entry name" value="P-loop containing nucleotide triphosphate hydrolases"/>
    <property type="match status" value="1"/>
</dbReference>
<evidence type="ECO:0000256" key="4">
    <source>
        <dbReference type="ARBA" id="ARBA00022741"/>
    </source>
</evidence>
<evidence type="ECO:0000259" key="13">
    <source>
        <dbReference type="PROSITE" id="PS50990"/>
    </source>
</evidence>
<comment type="subcellular location">
    <subcellularLocation>
        <location evidence="1">Cell membrane</location>
        <topology evidence="1">Multi-pass membrane protein</topology>
    </subcellularLocation>
</comment>
<dbReference type="Gene3D" id="3.90.70.10">
    <property type="entry name" value="Cysteine proteinases"/>
    <property type="match status" value="1"/>
</dbReference>
<dbReference type="Pfam" id="PF00664">
    <property type="entry name" value="ABC_membrane"/>
    <property type="match status" value="1"/>
</dbReference>
<keyword evidence="9" id="KW-0080">Bacteriocin transport</keyword>
<evidence type="ECO:0000256" key="3">
    <source>
        <dbReference type="ARBA" id="ARBA00022692"/>
    </source>
</evidence>
<proteinExistence type="inferred from homology"/>
<keyword evidence="4" id="KW-0547">Nucleotide-binding</keyword>
<dbReference type="InterPro" id="IPR039421">
    <property type="entry name" value="Type_1_exporter"/>
</dbReference>
<feature type="domain" description="ABC transmembrane type-1" evidence="12">
    <location>
        <begin position="163"/>
        <end position="442"/>
    </location>
</feature>
<sequence>MAEEASEAGRSTQQLDSAIHCLVQIGKLFDIAVDPLQLVHRHGKYHTAYETLDVARCAHRLGLRTQQVLVKPERIALTPLPVMAKIGDSFYIIEQCDDGVIYGFCGKTQQPWHQSLDELKAAWPEEWILFSRRDEAGNNQQKPFGYSWFIPSIKKFWPQFRNVIFVSLFIQLFAIVTPLLFQGVIDKVLVSRSLASLEVFAFAILVLAIFDPLFGLLRSWLFSHAASRINSELSSRLYQHLLGLPLNYFKQRQTGEIIARVREMDQIRSFLTGSALTFVLDLFFIGIFLALLFSYAYLLAWIVVGSLALYSLFWLCITPVMRERVQRTFEKNATNTAFLTEAVTGIETIKTSATEQQFCRHWEDKLSAYVKTSFKAATLGIWAGQGIGLIQKITAALTLWFGVDLVMTGDLSVGGLVAFNMLAGHVTMPILRLAQIWQDFQQTGVSLRRVGDILNAPVEAVGSGKSTPPAIKGDIELRKVTFRYQDNGPEVLRRLDLSIKAGEVIGITGLSGSGKSTITKLVQRLYVPESGQVLIDGMDLAVTDPVVIRQKTGVVLQESFLFNGSVKDNITLAYPEASEEDVIHAAKLAGAHDFIMQLAQGYDTPVGERGGNLSGGQRQRVAIARALITNPSILIFDEATSALDYESESAILAQLPEIAKGRTLIMIAHRLNTLQKCHNIIVLEKGQILEHGIHQQLVDLGGRYSQLWKLQTGKGPVPAEHQP</sequence>
<dbReference type="SMART" id="SM00382">
    <property type="entry name" value="AAA"/>
    <property type="match status" value="1"/>
</dbReference>
<evidence type="ECO:0000259" key="11">
    <source>
        <dbReference type="PROSITE" id="PS50893"/>
    </source>
</evidence>
<keyword evidence="8 10" id="KW-0472">Membrane</keyword>
<evidence type="ECO:0000256" key="5">
    <source>
        <dbReference type="ARBA" id="ARBA00022840"/>
    </source>
</evidence>
<evidence type="ECO:0000256" key="6">
    <source>
        <dbReference type="ARBA" id="ARBA00022927"/>
    </source>
</evidence>
<evidence type="ECO:0000256" key="8">
    <source>
        <dbReference type="ARBA" id="ARBA00023136"/>
    </source>
</evidence>
<dbReference type="Gene3D" id="1.20.1560.10">
    <property type="entry name" value="ABC transporter type 1, transmembrane domain"/>
    <property type="match status" value="1"/>
</dbReference>
<evidence type="ECO:0000313" key="15">
    <source>
        <dbReference type="Proteomes" id="UP000690515"/>
    </source>
</evidence>
<comment type="similarity">
    <text evidence="2">Belongs to the ABC transporter superfamily. Protein-1 exporter (TC 3.A.1.109) family.</text>
</comment>
<dbReference type="EMBL" id="JAGSOY010000077">
    <property type="protein sequence ID" value="MBU2713405.1"/>
    <property type="molecule type" value="Genomic_DNA"/>
</dbReference>
<feature type="transmembrane region" description="Helical" evidence="10">
    <location>
        <begin position="197"/>
        <end position="217"/>
    </location>
</feature>
<dbReference type="PROSITE" id="PS50893">
    <property type="entry name" value="ABC_TRANSPORTER_2"/>
    <property type="match status" value="1"/>
</dbReference>
<feature type="transmembrane region" description="Helical" evidence="10">
    <location>
        <begin position="163"/>
        <end position="185"/>
    </location>
</feature>
<keyword evidence="15" id="KW-1185">Reference proteome</keyword>
<evidence type="ECO:0000313" key="14">
    <source>
        <dbReference type="EMBL" id="MBU2713405.1"/>
    </source>
</evidence>
<keyword evidence="7 10" id="KW-1133">Transmembrane helix</keyword>
<feature type="domain" description="Peptidase C39" evidence="13">
    <location>
        <begin position="11"/>
        <end position="130"/>
    </location>
</feature>
<keyword evidence="3 10" id="KW-0812">Transmembrane</keyword>
<keyword evidence="5" id="KW-0067">ATP-binding</keyword>
<gene>
    <name evidence="14" type="ORF">KCG35_20310</name>
</gene>
<feature type="transmembrane region" description="Helical" evidence="10">
    <location>
        <begin position="270"/>
        <end position="292"/>
    </location>
</feature>
<dbReference type="PROSITE" id="PS00211">
    <property type="entry name" value="ABC_TRANSPORTER_1"/>
    <property type="match status" value="1"/>
</dbReference>
<dbReference type="PROSITE" id="PS50929">
    <property type="entry name" value="ABC_TM1F"/>
    <property type="match status" value="1"/>
</dbReference>
<dbReference type="Pfam" id="PF00005">
    <property type="entry name" value="ABC_tran"/>
    <property type="match status" value="1"/>
</dbReference>
<dbReference type="InterPro" id="IPR027417">
    <property type="entry name" value="P-loop_NTPase"/>
</dbReference>
<dbReference type="InterPro" id="IPR003439">
    <property type="entry name" value="ABC_transporter-like_ATP-bd"/>
</dbReference>
<protein>
    <submittedName>
        <fullName evidence="14">Type I secretion system permease/ATPase</fullName>
    </submittedName>
</protein>
<dbReference type="PANTHER" id="PTHR24221:SF654">
    <property type="entry name" value="ATP-BINDING CASSETTE SUB-FAMILY B MEMBER 6"/>
    <property type="match status" value="1"/>
</dbReference>
<evidence type="ECO:0000256" key="7">
    <source>
        <dbReference type="ARBA" id="ARBA00022989"/>
    </source>
</evidence>
<keyword evidence="6" id="KW-0653">Protein transport</keyword>
<dbReference type="NCBIfam" id="TIGR01846">
    <property type="entry name" value="type_I_sec_HlyB"/>
    <property type="match status" value="1"/>
</dbReference>
<dbReference type="InterPro" id="IPR010132">
    <property type="entry name" value="ATPase_T1SS_HlyB"/>
</dbReference>
<evidence type="ECO:0000256" key="10">
    <source>
        <dbReference type="SAM" id="Phobius"/>
    </source>
</evidence>
<dbReference type="InterPro" id="IPR011527">
    <property type="entry name" value="ABC1_TM_dom"/>
</dbReference>
<comment type="caution">
    <text evidence="14">The sequence shown here is derived from an EMBL/GenBank/DDBJ whole genome shotgun (WGS) entry which is preliminary data.</text>
</comment>
<dbReference type="PANTHER" id="PTHR24221">
    <property type="entry name" value="ATP-BINDING CASSETTE SUB-FAMILY B"/>
    <property type="match status" value="1"/>
</dbReference>
<feature type="transmembrane region" description="Helical" evidence="10">
    <location>
        <begin position="298"/>
        <end position="317"/>
    </location>
</feature>
<dbReference type="Proteomes" id="UP000690515">
    <property type="component" value="Unassembled WGS sequence"/>
</dbReference>
<evidence type="ECO:0000256" key="9">
    <source>
        <dbReference type="ARBA" id="ARBA00043264"/>
    </source>
</evidence>
<evidence type="ECO:0000259" key="12">
    <source>
        <dbReference type="PROSITE" id="PS50929"/>
    </source>
</evidence>
<dbReference type="InterPro" id="IPR005074">
    <property type="entry name" value="Peptidase_C39"/>
</dbReference>
<evidence type="ECO:0000256" key="2">
    <source>
        <dbReference type="ARBA" id="ARBA00006025"/>
    </source>
</evidence>
<dbReference type="InterPro" id="IPR036640">
    <property type="entry name" value="ABC1_TM_sf"/>
</dbReference>
<name>A0ABS5ZHJ8_9GAMM</name>
<keyword evidence="6" id="KW-0813">Transport</keyword>